<evidence type="ECO:0000313" key="6">
    <source>
        <dbReference type="Proteomes" id="UP000037122"/>
    </source>
</evidence>
<gene>
    <name evidence="5" type="ORF">QG37_01101</name>
</gene>
<dbReference type="VEuPathDB" id="FungiDB:CJJ07_003107"/>
<evidence type="ECO:0000256" key="2">
    <source>
        <dbReference type="ARBA" id="ARBA00007331"/>
    </source>
</evidence>
<evidence type="ECO:0000313" key="5">
    <source>
        <dbReference type="EMBL" id="KNE01763.1"/>
    </source>
</evidence>
<dbReference type="PANTHER" id="PTHR13031">
    <property type="entry name" value="RIBONUCLEASE P SUBUNIT P30"/>
    <property type="match status" value="1"/>
</dbReference>
<dbReference type="InterPro" id="IPR016195">
    <property type="entry name" value="Pol/histidinol_Pase-like"/>
</dbReference>
<dbReference type="AlphaFoldDB" id="A0A0L0P5V7"/>
<evidence type="ECO:0000256" key="3">
    <source>
        <dbReference type="ARBA" id="ARBA00022694"/>
    </source>
</evidence>
<keyword evidence="3" id="KW-0819">tRNA processing</keyword>
<dbReference type="Pfam" id="PF01876">
    <property type="entry name" value="RNase_P_p30"/>
    <property type="match status" value="1"/>
</dbReference>
<comment type="similarity">
    <text evidence="2">Belongs to the eukaryotic/archaeal RNase P protein component 3 family.</text>
</comment>
<feature type="compositionally biased region" description="Basic and acidic residues" evidence="4">
    <location>
        <begin position="282"/>
        <end position="297"/>
    </location>
</feature>
<dbReference type="GO" id="GO:0008033">
    <property type="term" value="P:tRNA processing"/>
    <property type="evidence" value="ECO:0007669"/>
    <property type="project" value="UniProtKB-KW"/>
</dbReference>
<dbReference type="GO" id="GO:0005655">
    <property type="term" value="C:nucleolar ribonuclease P complex"/>
    <property type="evidence" value="ECO:0007669"/>
    <property type="project" value="TreeGrafter"/>
</dbReference>
<protein>
    <submittedName>
        <fullName evidence="5">Uncharacterized protein</fullName>
    </submittedName>
</protein>
<comment type="subcellular location">
    <subcellularLocation>
        <location evidence="1">Nucleus</location>
    </subcellularLocation>
</comment>
<dbReference type="VEuPathDB" id="FungiDB:CJJ09_004377"/>
<proteinExistence type="inferred from homology"/>
<dbReference type="EMBL" id="LGST01000008">
    <property type="protein sequence ID" value="KNE01763.1"/>
    <property type="molecule type" value="Genomic_DNA"/>
</dbReference>
<accession>A0A0L0P5V7</accession>
<evidence type="ECO:0000256" key="1">
    <source>
        <dbReference type="ARBA" id="ARBA00004123"/>
    </source>
</evidence>
<organism evidence="5 6">
    <name type="scientific">Candidozyma auris</name>
    <name type="common">Yeast</name>
    <name type="synonym">Candida auris</name>
    <dbReference type="NCBI Taxonomy" id="498019"/>
    <lineage>
        <taxon>Eukaryota</taxon>
        <taxon>Fungi</taxon>
        <taxon>Dikarya</taxon>
        <taxon>Ascomycota</taxon>
        <taxon>Saccharomycotina</taxon>
        <taxon>Pichiomycetes</taxon>
        <taxon>Metschnikowiaceae</taxon>
        <taxon>Candidozyma</taxon>
    </lineage>
</organism>
<dbReference type="VEuPathDB" id="FungiDB:CJI97_005062"/>
<feature type="region of interest" description="Disordered" evidence="4">
    <location>
        <begin position="282"/>
        <end position="307"/>
    </location>
</feature>
<name>A0A0L0P5V7_CANAR</name>
<reference evidence="6" key="1">
    <citation type="journal article" date="2015" name="BMC Genomics">
        <title>Draft genome of a commonly misdiagnosed multidrug resistant pathogen Candida auris.</title>
        <authorList>
            <person name="Chatterjee S."/>
            <person name="Alampalli S.V."/>
            <person name="Nageshan R.K."/>
            <person name="Chettiar S.T."/>
            <person name="Joshi S."/>
            <person name="Tatu U.S."/>
        </authorList>
    </citation>
    <scope>NUCLEOTIDE SEQUENCE [LARGE SCALE GENOMIC DNA]</scope>
    <source>
        <strain evidence="6">6684</strain>
    </source>
</reference>
<dbReference type="InterPro" id="IPR002738">
    <property type="entry name" value="RNase_P_p30"/>
</dbReference>
<dbReference type="PANTHER" id="PTHR13031:SF0">
    <property type="entry name" value="RIBONUCLEASE P PROTEIN SUBUNIT P30"/>
    <property type="match status" value="1"/>
</dbReference>
<dbReference type="VEuPathDB" id="FungiDB:B9J08_004979"/>
<sequence length="307" mass="33936">MYDLNVPWPLLSYTAPPLAAQMTNLCNTLAMLYSLGYRYIAINFVVQETVKLPLNNPDKLNPIPIETLRKKMSKYEGLRLFTRITLVITDPAKCQSILKLNASSAFDLISVQPTTEKALQLTTTNLDIDIVSLPMAARLPFFVKHKTVGQALEKGMKFEICYLGLISGPAMYELSLVLGTTGHLSRKNFIGNVLQVIRASRNRGLVFSSGALEPMHARNYSDILAIMDTLGLKVSNGKDGFVRNPELALMAGRLRIKSNKQTVMIGNQGGAERASAAIIDEITPKKLESTKRSKNDPDTAPAKRRKQ</sequence>
<dbReference type="VEuPathDB" id="FungiDB:CJI96_0003769"/>
<dbReference type="SUPFAM" id="SSF89550">
    <property type="entry name" value="PHP domain-like"/>
    <property type="match status" value="1"/>
</dbReference>
<dbReference type="Gene3D" id="3.20.20.140">
    <property type="entry name" value="Metal-dependent hydrolases"/>
    <property type="match status" value="1"/>
</dbReference>
<dbReference type="VEuPathDB" id="FungiDB:QG37_01101"/>
<comment type="caution">
    <text evidence="5">The sequence shown here is derived from an EMBL/GenBank/DDBJ whole genome shotgun (WGS) entry which is preliminary data.</text>
</comment>
<evidence type="ECO:0000256" key="4">
    <source>
        <dbReference type="SAM" id="MobiDB-lite"/>
    </source>
</evidence>
<dbReference type="Proteomes" id="UP000037122">
    <property type="component" value="Unassembled WGS sequence"/>
</dbReference>
<dbReference type="GO" id="GO:0003723">
    <property type="term" value="F:RNA binding"/>
    <property type="evidence" value="ECO:0007669"/>
    <property type="project" value="TreeGrafter"/>
</dbReference>